<keyword evidence="2" id="KW-0460">Magnesium</keyword>
<dbReference type="NCBIfam" id="TIGR01819">
    <property type="entry name" value="F420_cofD"/>
    <property type="match status" value="1"/>
</dbReference>
<dbReference type="PANTHER" id="PTHR43007">
    <property type="entry name" value="2-PHOSPHO-L-LACTATE TRANSFERASE"/>
    <property type="match status" value="1"/>
</dbReference>
<keyword evidence="1 3" id="KW-0808">Transferase</keyword>
<comment type="caution">
    <text evidence="3">The sequence shown here is derived from an EMBL/GenBank/DDBJ whole genome shotgun (WGS) entry which is preliminary data.</text>
</comment>
<dbReference type="GO" id="GO:0000287">
    <property type="term" value="F:magnesium ion binding"/>
    <property type="evidence" value="ECO:0007669"/>
    <property type="project" value="InterPro"/>
</dbReference>
<dbReference type="SUPFAM" id="SSF142338">
    <property type="entry name" value="CofD-like"/>
    <property type="match status" value="1"/>
</dbReference>
<dbReference type="InterPro" id="IPR002882">
    <property type="entry name" value="CofD"/>
</dbReference>
<dbReference type="AlphaFoldDB" id="A0A3N1G906"/>
<dbReference type="InterPro" id="IPR010115">
    <property type="entry name" value="FbiA/CofD"/>
</dbReference>
<dbReference type="FunCoup" id="A0A3N1G906">
    <property type="interactions" value="85"/>
</dbReference>
<sequence length="374" mass="38118">MRITALSGGVGGARFLRGLLDALPPTGEPGATTEVTVVGNTADDVTLRGLRVCPDLDSVTYTLGGGADEARGWGREGETFTTAGELAAHDAALGLPPQWFALGDRDTATHVLRTRMLADGVPLGEVTTALAARWGLADLGVRLLPATDDRAETHVLVDAAEAPLDAASVRSPLAAGLDAPPGTHALHFQEWWVRHGARPLPRAVVVAGAAAARPAPGVLEAVATADVVLLPPSNPVVSLGAVLAVPGLRDALRRTPAPVVGVSPLVGGRPVRGHADACLRAVGVPATARDVAALYADLLDGWLVAPGDEHGDGPALPGAVVRAEPLLMTTRDDAARIARAALDLAADLAADADLDVRRRSRPTAAPAAHAGMVA</sequence>
<proteinExistence type="inferred from homology"/>
<evidence type="ECO:0000256" key="1">
    <source>
        <dbReference type="ARBA" id="ARBA00022679"/>
    </source>
</evidence>
<dbReference type="Gene3D" id="3.40.50.10680">
    <property type="entry name" value="CofD-like domains"/>
    <property type="match status" value="1"/>
</dbReference>
<dbReference type="InterPro" id="IPR038136">
    <property type="entry name" value="CofD-like_dom_sf"/>
</dbReference>
<dbReference type="OrthoDB" id="7466225at2"/>
<dbReference type="Proteomes" id="UP000276232">
    <property type="component" value="Unassembled WGS sequence"/>
</dbReference>
<organism evidence="3 4">
    <name type="scientific">Pseudokineococcus lusitanus</name>
    <dbReference type="NCBI Taxonomy" id="763993"/>
    <lineage>
        <taxon>Bacteria</taxon>
        <taxon>Bacillati</taxon>
        <taxon>Actinomycetota</taxon>
        <taxon>Actinomycetes</taxon>
        <taxon>Kineosporiales</taxon>
        <taxon>Kineosporiaceae</taxon>
        <taxon>Pseudokineococcus</taxon>
    </lineage>
</organism>
<reference evidence="3 4" key="1">
    <citation type="journal article" date="2015" name="Stand. Genomic Sci.">
        <title>Genomic Encyclopedia of Bacterial and Archaeal Type Strains, Phase III: the genomes of soil and plant-associated and newly described type strains.</title>
        <authorList>
            <person name="Whitman W.B."/>
            <person name="Woyke T."/>
            <person name="Klenk H.P."/>
            <person name="Zhou Y."/>
            <person name="Lilburn T.G."/>
            <person name="Beck B.J."/>
            <person name="De Vos P."/>
            <person name="Vandamme P."/>
            <person name="Eisen J.A."/>
            <person name="Garrity G."/>
            <person name="Hugenholtz P."/>
            <person name="Kyrpides N.C."/>
        </authorList>
    </citation>
    <scope>NUCLEOTIDE SEQUENCE [LARGE SCALE GENOMIC DNA]</scope>
    <source>
        <strain evidence="3 4">CECT 7306</strain>
    </source>
</reference>
<accession>A0A3N1G906</accession>
<dbReference type="Gene3D" id="1.10.8.240">
    <property type="entry name" value="CofD-like domain"/>
    <property type="match status" value="1"/>
</dbReference>
<dbReference type="EMBL" id="RJKN01000010">
    <property type="protein sequence ID" value="ROP26722.1"/>
    <property type="molecule type" value="Genomic_DNA"/>
</dbReference>
<keyword evidence="4" id="KW-1185">Reference proteome</keyword>
<evidence type="ECO:0000313" key="4">
    <source>
        <dbReference type="Proteomes" id="UP000276232"/>
    </source>
</evidence>
<evidence type="ECO:0000313" key="3">
    <source>
        <dbReference type="EMBL" id="ROP26722.1"/>
    </source>
</evidence>
<protein>
    <submittedName>
        <fullName evidence="3">LPPG:FO 2-phospho-L-lactate transferase</fullName>
    </submittedName>
</protein>
<name>A0A3N1G906_9ACTN</name>
<dbReference type="InParanoid" id="A0A3N1G906"/>
<dbReference type="PANTHER" id="PTHR43007:SF1">
    <property type="entry name" value="2-PHOSPHO-L-LACTATE TRANSFERASE"/>
    <property type="match status" value="1"/>
</dbReference>
<dbReference type="GO" id="GO:0043743">
    <property type="term" value="F:LPPG:FO 2-phospho-L-lactate transferase activity"/>
    <property type="evidence" value="ECO:0007669"/>
    <property type="project" value="InterPro"/>
</dbReference>
<dbReference type="Pfam" id="PF01933">
    <property type="entry name" value="CofD"/>
    <property type="match status" value="1"/>
</dbReference>
<evidence type="ECO:0000256" key="2">
    <source>
        <dbReference type="ARBA" id="ARBA00022842"/>
    </source>
</evidence>
<gene>
    <name evidence="3" type="ORF">EDC03_3192</name>
</gene>
<dbReference type="HAMAP" id="MF_01257">
    <property type="entry name" value="CofD"/>
    <property type="match status" value="1"/>
</dbReference>
<dbReference type="RefSeq" id="WP_123381260.1">
    <property type="nucleotide sequence ID" value="NZ_RJKN01000010.1"/>
</dbReference>